<dbReference type="PROSITE" id="PS00092">
    <property type="entry name" value="N6_MTASE"/>
    <property type="match status" value="1"/>
</dbReference>
<comment type="similarity">
    <text evidence="1">Belongs to the N(4)/N(6)-methyltransferase family.</text>
</comment>
<evidence type="ECO:0000256" key="2">
    <source>
        <dbReference type="ARBA" id="ARBA00022603"/>
    </source>
</evidence>
<keyword evidence="3" id="KW-0808">Transferase</keyword>
<dbReference type="InterPro" id="IPR002941">
    <property type="entry name" value="DNA_methylase_N4/N6"/>
</dbReference>
<feature type="domain" description="DNA methylase N-4/N-6" evidence="6">
    <location>
        <begin position="103"/>
        <end position="443"/>
    </location>
</feature>
<dbReference type="SUPFAM" id="SSF53335">
    <property type="entry name" value="S-adenosyl-L-methionine-dependent methyltransferases"/>
    <property type="match status" value="1"/>
</dbReference>
<evidence type="ECO:0000256" key="1">
    <source>
        <dbReference type="ARBA" id="ARBA00006594"/>
    </source>
</evidence>
<dbReference type="Gene3D" id="3.40.50.150">
    <property type="entry name" value="Vaccinia Virus protein VP39"/>
    <property type="match status" value="1"/>
</dbReference>
<dbReference type="InterPro" id="IPR002295">
    <property type="entry name" value="N4/N6-MTase_EcoPI_Mod-like"/>
</dbReference>
<dbReference type="REBASE" id="225009">
    <property type="entry name" value="M.Mta857ORF2910P"/>
</dbReference>
<keyword evidence="8" id="KW-1185">Reference proteome</keyword>
<evidence type="ECO:0000256" key="3">
    <source>
        <dbReference type="ARBA" id="ARBA00022679"/>
    </source>
</evidence>
<reference evidence="7 8" key="1">
    <citation type="submission" date="2017-11" db="EMBL/GenBank/DDBJ databases">
        <title>Genome sequence of Mesoplasma tabanidae BARC 857 (ATCC 49584).</title>
        <authorList>
            <person name="Lo W.-S."/>
            <person name="Kuo C.-H."/>
        </authorList>
    </citation>
    <scope>NUCLEOTIDE SEQUENCE [LARGE SCALE GENOMIC DNA]</scope>
    <source>
        <strain evidence="7 8">BARC 857</strain>
    </source>
</reference>
<dbReference type="GO" id="GO:0003677">
    <property type="term" value="F:DNA binding"/>
    <property type="evidence" value="ECO:0007669"/>
    <property type="project" value="InterPro"/>
</dbReference>
<proteinExistence type="inferred from homology"/>
<dbReference type="AlphaFoldDB" id="A0A2K8P411"/>
<evidence type="ECO:0000313" key="7">
    <source>
        <dbReference type="EMBL" id="ATZ21494.1"/>
    </source>
</evidence>
<dbReference type="KEGG" id="mtab:MTABA_v1c02910"/>
<evidence type="ECO:0000259" key="6">
    <source>
        <dbReference type="Pfam" id="PF01555"/>
    </source>
</evidence>
<evidence type="ECO:0000256" key="5">
    <source>
        <dbReference type="SAM" id="Coils"/>
    </source>
</evidence>
<dbReference type="GO" id="GO:0032259">
    <property type="term" value="P:methylation"/>
    <property type="evidence" value="ECO:0007669"/>
    <property type="project" value="UniProtKB-KW"/>
</dbReference>
<dbReference type="RefSeq" id="WP_100679440.1">
    <property type="nucleotide sequence ID" value="NZ_CP024969.1"/>
</dbReference>
<dbReference type="GO" id="GO:0008170">
    <property type="term" value="F:N-methyltransferase activity"/>
    <property type="evidence" value="ECO:0007669"/>
    <property type="project" value="InterPro"/>
</dbReference>
<dbReference type="OrthoDB" id="388810at2"/>
<evidence type="ECO:0000256" key="4">
    <source>
        <dbReference type="ARBA" id="ARBA00022691"/>
    </source>
</evidence>
<dbReference type="PRINTS" id="PR00506">
    <property type="entry name" value="D21N6MTFRASE"/>
</dbReference>
<dbReference type="Pfam" id="PF01555">
    <property type="entry name" value="N6_N4_Mtase"/>
    <property type="match status" value="1"/>
</dbReference>
<dbReference type="InterPro" id="IPR029063">
    <property type="entry name" value="SAM-dependent_MTases_sf"/>
</dbReference>
<evidence type="ECO:0000313" key="8">
    <source>
        <dbReference type="Proteomes" id="UP000232223"/>
    </source>
</evidence>
<gene>
    <name evidence="7" type="ORF">MTABA_v1c02910</name>
</gene>
<organism evidence="7 8">
    <name type="scientific">Mesoplasma tabanidae</name>
    <dbReference type="NCBI Taxonomy" id="219745"/>
    <lineage>
        <taxon>Bacteria</taxon>
        <taxon>Bacillati</taxon>
        <taxon>Mycoplasmatota</taxon>
        <taxon>Mollicutes</taxon>
        <taxon>Entomoplasmatales</taxon>
        <taxon>Entomoplasmataceae</taxon>
        <taxon>Mesoplasma</taxon>
    </lineage>
</organism>
<feature type="coiled-coil region" evidence="5">
    <location>
        <begin position="3"/>
        <end position="30"/>
    </location>
</feature>
<accession>A0A2K8P411</accession>
<keyword evidence="2" id="KW-0489">Methyltransferase</keyword>
<sequence length="535" mass="62234">MNKQELNDLILRIKNQKKLSEEELNLVEENMLETTLGLKLYYTDVVENYEGKNIINFRNDNYLYLKENKKYNLKNNKNSNSNILINADNFLALECLKDANTKIDLIYIDPPYNTGNKDSSIRYNNEYIVSNDNLKHSKWLSFMKKRLSLSRELISDNGLIFISIDDKEYAYLKVLMDEIYGEENFLATIVVKSLPNGRVIKKGFARQHEYVLCYTKNYTNNAYEDIKIGIVNSNNETLTPLQRGGNNSLSTERPNRFYPILVSNGKLSMITNEEYLQMRNNKDEERIENSLFNENLINSLDEKYKNLGFEVIWPKDSKNVRRVWQRTFERVSKEIKEGKIIFDLKTNKICSKPLEIKNPTTIMDEKDFAFSNGARLLNDIIGKNEENNPKFGYPKSLGFMEYLINLVQDDQITVLDFFGGSGTTAEAVMNLNKKDGGERRFILVTNNDNNICKEVTLPRIYSLISNADDQIIKNLGIEQIDPKFHKKYSENFKFLELASLNKLDGQFEELFESEEMYMEELNSELNIDLVSKGNK</sequence>
<protein>
    <submittedName>
        <fullName evidence="7">Type III restriction/modification enzyme, mod subunit</fullName>
    </submittedName>
</protein>
<dbReference type="Proteomes" id="UP000232223">
    <property type="component" value="Chromosome"/>
</dbReference>
<keyword evidence="5" id="KW-0175">Coiled coil</keyword>
<name>A0A2K8P411_9MOLU</name>
<dbReference type="InterPro" id="IPR002052">
    <property type="entry name" value="DNA_methylase_N6_adenine_CS"/>
</dbReference>
<dbReference type="EMBL" id="CP024969">
    <property type="protein sequence ID" value="ATZ21494.1"/>
    <property type="molecule type" value="Genomic_DNA"/>
</dbReference>
<keyword evidence="4" id="KW-0949">S-adenosyl-L-methionine</keyword>